<accession>A0ABT2SQ31</accession>
<dbReference type="Proteomes" id="UP001652338">
    <property type="component" value="Unassembled WGS sequence"/>
</dbReference>
<dbReference type="InterPro" id="IPR012664">
    <property type="entry name" value="CHP02452"/>
</dbReference>
<comment type="caution">
    <text evidence="2">The sequence shown here is derived from an EMBL/GenBank/DDBJ whole genome shotgun (WGS) entry which is preliminary data.</text>
</comment>
<feature type="domain" description="Microbial-type PARG catalytic" evidence="1">
    <location>
        <begin position="11"/>
        <end position="168"/>
    </location>
</feature>
<gene>
    <name evidence="2" type="ORF">OCV47_15065</name>
</gene>
<sequence>MRFENINMLNDTMVIMDRGYYEVNGRRVNLKLSKKEMKEISVFLPKDVKRISDNKDFEHVHMMGRIGVGCVNMDSYSLAIKRYSDCSYMFNKKSKPILVLNLANPVNPGGGVRRGSKAQEEDLCRRSSLLLSLESSKASAYYKYNKSLNTYMGSDAVMITPQVEIIKDEKGNLLDESVIVSVMTCAAPMLRDGMEGLTDQEYQDMVYGRITGMLKVAAHLGYEVLILGAFGCGAFANDAHVVSDLFYKVLKEFDYDGMKAEDFFQRIDFAVLSHSADQYNYKEFARNFDDFYREENAAEMAYALEKIKKTEKNLDRIRGSLVGGAIGDALGYTVEFLQEEQIFRKYGVQGITEYDLTNGKALISDDTQMTLFTANGILVGDTRLSMHGIGGDPKAYVPYAYLDWLKTQQSDIDTVNSYERFTKNGGRSWLLDVPELYSRRAPGNTCLSALKTRANADYVNSFINSPINRSKGCGGIMRIAPLALKYRPGENFYGDIEQIDMEAAELSAITHSHSLGYMPSAVVSHIISRILCSHDEMSLKDMVLEARDSASNLFAGDKNLPVLVDIIDRAIRLSEETDTDDLDNIHALGEGWVAEETLGIALYCVLKYQNDFSKAMIVAVNHKGDSDSTGAVTGNILGALIGYDAIDSKWKKNLELLDVILEVADDLCHGCQMSEYSHYYDRAWVTKYMHMHRYKEPNE</sequence>
<dbReference type="NCBIfam" id="TIGR02452">
    <property type="entry name" value="TIGR02452 family protein"/>
    <property type="match status" value="1"/>
</dbReference>
<dbReference type="InterPro" id="IPR043472">
    <property type="entry name" value="Macro_dom-like"/>
</dbReference>
<evidence type="ECO:0000313" key="2">
    <source>
        <dbReference type="EMBL" id="MCU6726624.1"/>
    </source>
</evidence>
<dbReference type="InterPro" id="IPR005502">
    <property type="entry name" value="Ribosyl_crysJ1"/>
</dbReference>
<dbReference type="SUPFAM" id="SSF101478">
    <property type="entry name" value="ADP-ribosylglycohydrolase"/>
    <property type="match status" value="1"/>
</dbReference>
<dbReference type="InterPro" id="IPR019261">
    <property type="entry name" value="PARG_cat_microbial"/>
</dbReference>
<evidence type="ECO:0000259" key="1">
    <source>
        <dbReference type="Pfam" id="PF10021"/>
    </source>
</evidence>
<dbReference type="PANTHER" id="PTHR35596:SF1">
    <property type="entry name" value="MICROBIAL-TYPE PARG CATALYTIC DOMAIN-CONTAINING PROTEIN"/>
    <property type="match status" value="1"/>
</dbReference>
<name>A0ABT2SQ31_9FIRM</name>
<reference evidence="2 3" key="1">
    <citation type="journal article" date="2021" name="ISME Commun">
        <title>Automated analysis of genomic sequences facilitates high-throughput and comprehensive description of bacteria.</title>
        <authorList>
            <person name="Hitch T.C.A."/>
        </authorList>
    </citation>
    <scope>NUCLEOTIDE SEQUENCE [LARGE SCALE GENOMIC DNA]</scope>
    <source>
        <strain evidence="2 3">Sanger_29</strain>
    </source>
</reference>
<dbReference type="EMBL" id="JAOQKE010000031">
    <property type="protein sequence ID" value="MCU6726624.1"/>
    <property type="molecule type" value="Genomic_DNA"/>
</dbReference>
<dbReference type="PANTHER" id="PTHR35596">
    <property type="entry name" value="DUF2263 DOMAIN-CONTAINING PROTEIN"/>
    <property type="match status" value="1"/>
</dbReference>
<dbReference type="Pfam" id="PF03747">
    <property type="entry name" value="ADP_ribosyl_GH"/>
    <property type="match status" value="1"/>
</dbReference>
<organism evidence="2 3">
    <name type="scientific">Muricoprocola aceti</name>
    <dbReference type="NCBI Taxonomy" id="2981772"/>
    <lineage>
        <taxon>Bacteria</taxon>
        <taxon>Bacillati</taxon>
        <taxon>Bacillota</taxon>
        <taxon>Clostridia</taxon>
        <taxon>Lachnospirales</taxon>
        <taxon>Lachnospiraceae</taxon>
        <taxon>Muricoprocola</taxon>
    </lineage>
</organism>
<dbReference type="Pfam" id="PF10021">
    <property type="entry name" value="PARG_cat_microb"/>
    <property type="match status" value="1"/>
</dbReference>
<proteinExistence type="predicted"/>
<dbReference type="RefSeq" id="WP_262655870.1">
    <property type="nucleotide sequence ID" value="NZ_JAOQKE010000031.1"/>
</dbReference>
<dbReference type="Gene3D" id="1.10.4080.10">
    <property type="entry name" value="ADP-ribosylation/Crystallin J1"/>
    <property type="match status" value="1"/>
</dbReference>
<dbReference type="SUPFAM" id="SSF52949">
    <property type="entry name" value="Macro domain-like"/>
    <property type="match status" value="1"/>
</dbReference>
<keyword evidence="3" id="KW-1185">Reference proteome</keyword>
<evidence type="ECO:0000313" key="3">
    <source>
        <dbReference type="Proteomes" id="UP001652338"/>
    </source>
</evidence>
<dbReference type="Gene3D" id="3.40.220.10">
    <property type="entry name" value="Leucine Aminopeptidase, subunit E, domain 1"/>
    <property type="match status" value="1"/>
</dbReference>
<dbReference type="InterPro" id="IPR036705">
    <property type="entry name" value="Ribosyl_crysJ1_sf"/>
</dbReference>
<protein>
    <submittedName>
        <fullName evidence="2">TIGR02452 family protein</fullName>
    </submittedName>
</protein>